<reference evidence="2 3" key="1">
    <citation type="submission" date="2018-11" db="EMBL/GenBank/DDBJ databases">
        <authorList>
            <consortium name="Pathogen Informatics"/>
        </authorList>
    </citation>
    <scope>NUCLEOTIDE SEQUENCE [LARGE SCALE GENOMIC DNA]</scope>
</reference>
<protein>
    <submittedName>
        <fullName evidence="2">Uncharacterized protein</fullName>
    </submittedName>
</protein>
<proteinExistence type="predicted"/>
<name>A0A3P6QRT5_ANISI</name>
<gene>
    <name evidence="2" type="ORF">ASIM_LOCUS11614</name>
</gene>
<keyword evidence="1" id="KW-0472">Membrane</keyword>
<feature type="transmembrane region" description="Helical" evidence="1">
    <location>
        <begin position="66"/>
        <end position="93"/>
    </location>
</feature>
<organism evidence="2 3">
    <name type="scientific">Anisakis simplex</name>
    <name type="common">Herring worm</name>
    <dbReference type="NCBI Taxonomy" id="6269"/>
    <lineage>
        <taxon>Eukaryota</taxon>
        <taxon>Metazoa</taxon>
        <taxon>Ecdysozoa</taxon>
        <taxon>Nematoda</taxon>
        <taxon>Chromadorea</taxon>
        <taxon>Rhabditida</taxon>
        <taxon>Spirurina</taxon>
        <taxon>Ascaridomorpha</taxon>
        <taxon>Ascaridoidea</taxon>
        <taxon>Anisakidae</taxon>
        <taxon>Anisakis</taxon>
        <taxon>Anisakis simplex complex</taxon>
    </lineage>
</organism>
<feature type="transmembrane region" description="Helical" evidence="1">
    <location>
        <begin position="31"/>
        <end position="54"/>
    </location>
</feature>
<feature type="transmembrane region" description="Helical" evidence="1">
    <location>
        <begin position="105"/>
        <end position="129"/>
    </location>
</feature>
<sequence length="178" mass="20906">MVGRERFDSKNPKYMMPFFWIKEPIPATRSWAVIVCGIECAFGLICLLFNMLHFVLYLPSYKGDGIPGLICFVTFVQLSIFYGYKVLFMIAIYEKRARLFEHQLIFQYATCVFLLLNSSFTLAADFGGFHEEYLYAQKNPLLIRFTALLSICFIFVQLFLRFMTVPVFNFINDTRHFQ</sequence>
<dbReference type="AlphaFoldDB" id="A0A3P6QRT5"/>
<feature type="transmembrane region" description="Helical" evidence="1">
    <location>
        <begin position="141"/>
        <end position="160"/>
    </location>
</feature>
<dbReference type="EMBL" id="UYRR01031086">
    <property type="protein sequence ID" value="VDK45443.1"/>
    <property type="molecule type" value="Genomic_DNA"/>
</dbReference>
<keyword evidence="3" id="KW-1185">Reference proteome</keyword>
<evidence type="ECO:0000313" key="3">
    <source>
        <dbReference type="Proteomes" id="UP000267096"/>
    </source>
</evidence>
<keyword evidence="1" id="KW-0812">Transmembrane</keyword>
<evidence type="ECO:0000256" key="1">
    <source>
        <dbReference type="SAM" id="Phobius"/>
    </source>
</evidence>
<keyword evidence="1" id="KW-1133">Transmembrane helix</keyword>
<dbReference type="OrthoDB" id="5814630at2759"/>
<dbReference type="Proteomes" id="UP000267096">
    <property type="component" value="Unassembled WGS sequence"/>
</dbReference>
<evidence type="ECO:0000313" key="2">
    <source>
        <dbReference type="EMBL" id="VDK45443.1"/>
    </source>
</evidence>
<accession>A0A3P6QRT5</accession>